<evidence type="ECO:0000313" key="2">
    <source>
        <dbReference type="EMBL" id="KAA8784578.1"/>
    </source>
</evidence>
<feature type="signal peptide" evidence="1">
    <location>
        <begin position="1"/>
        <end position="23"/>
    </location>
</feature>
<protein>
    <recommendedName>
        <fullName evidence="4">Bacterial toxin 44 domain-containing protein</fullName>
    </recommendedName>
</protein>
<keyword evidence="1" id="KW-0732">Signal</keyword>
<sequence>MEGKIFKLLLTVSFTFSTLFASSAVSDAMPSSNASTVNSMNQHLEESILLIQEDLEKQGTSIEAGLTDLALLFEQQKQGSSDLKEIEKLEQLVSTIGDLSTDYKNYKNGDLSTNKKNNITLQAQGSIYAPAVAAIASWFGSQGYLLSAELLLHAKDNTIYMSNYSPAYGSRVRSSSVTQRILASSARSGSGEFPNSGGQIDRDLYYAIHYFNWTKTPSFLISDVYDFAPGQYSGLAGTAVNAMYFAQQEGYLTPYKVLCR</sequence>
<feature type="chain" id="PRO_5038787392" description="Bacterial toxin 44 domain-containing protein" evidence="1">
    <location>
        <begin position="24"/>
        <end position="260"/>
    </location>
</feature>
<evidence type="ECO:0000256" key="1">
    <source>
        <dbReference type="SAM" id="SignalP"/>
    </source>
</evidence>
<dbReference type="Proteomes" id="UP000323664">
    <property type="component" value="Unassembled WGS sequence"/>
</dbReference>
<dbReference type="EMBL" id="RIAS01000005">
    <property type="protein sequence ID" value="KAA8784578.1"/>
    <property type="molecule type" value="Genomic_DNA"/>
</dbReference>
<evidence type="ECO:0008006" key="4">
    <source>
        <dbReference type="Google" id="ProtNLM"/>
    </source>
</evidence>
<proteinExistence type="predicted"/>
<reference evidence="2 3" key="1">
    <citation type="journal article" date="2019" name="J. Ind. Microbiol. Biotechnol.">
        <title>Paenibacillus amylolyticus 27C64 has a diverse set of carbohydrate-active enzymes and complete pectin deconstruction system.</title>
        <authorList>
            <person name="Keggi C."/>
            <person name="Doran-Peterson J."/>
        </authorList>
    </citation>
    <scope>NUCLEOTIDE SEQUENCE [LARGE SCALE GENOMIC DNA]</scope>
    <source>
        <strain evidence="2 3">27C64</strain>
    </source>
</reference>
<name>A0A5M9WSY5_PAEAM</name>
<comment type="caution">
    <text evidence="2">The sequence shown here is derived from an EMBL/GenBank/DDBJ whole genome shotgun (WGS) entry which is preliminary data.</text>
</comment>
<gene>
    <name evidence="2" type="ORF">EC604_12050</name>
</gene>
<dbReference type="RefSeq" id="WP_123064412.1">
    <property type="nucleotide sequence ID" value="NZ_RIAS01000005.1"/>
</dbReference>
<dbReference type="AlphaFoldDB" id="A0A5M9WSY5"/>
<dbReference type="OrthoDB" id="9554367at2"/>
<organism evidence="2 3">
    <name type="scientific">Paenibacillus amylolyticus</name>
    <dbReference type="NCBI Taxonomy" id="1451"/>
    <lineage>
        <taxon>Bacteria</taxon>
        <taxon>Bacillati</taxon>
        <taxon>Bacillota</taxon>
        <taxon>Bacilli</taxon>
        <taxon>Bacillales</taxon>
        <taxon>Paenibacillaceae</taxon>
        <taxon>Paenibacillus</taxon>
    </lineage>
</organism>
<accession>A0A5M9WSY5</accession>
<evidence type="ECO:0000313" key="3">
    <source>
        <dbReference type="Proteomes" id="UP000323664"/>
    </source>
</evidence>